<sequence>MSRGTIYNKIHAGTFPKQIPIGANLVVWLERDVQQWMQEQVDKSRG</sequence>
<dbReference type="Pfam" id="PF05930">
    <property type="entry name" value="Phage_AlpA"/>
    <property type="match status" value="1"/>
</dbReference>
<organism evidence="1 2">
    <name type="scientific">Prochlorococcus marinus (strain MIT 9211)</name>
    <dbReference type="NCBI Taxonomy" id="93059"/>
    <lineage>
        <taxon>Bacteria</taxon>
        <taxon>Bacillati</taxon>
        <taxon>Cyanobacteriota</taxon>
        <taxon>Cyanophyceae</taxon>
        <taxon>Synechococcales</taxon>
        <taxon>Prochlorococcaceae</taxon>
        <taxon>Prochlorococcus</taxon>
    </lineage>
</organism>
<protein>
    <submittedName>
        <fullName evidence="1">Predicted transcriptional regulator</fullName>
    </submittedName>
</protein>
<dbReference type="HOGENOM" id="CLU_140176_15_1_3"/>
<dbReference type="EMBL" id="CP000878">
    <property type="protein sequence ID" value="ABX09184.1"/>
    <property type="molecule type" value="Genomic_DNA"/>
</dbReference>
<dbReference type="STRING" id="93059.P9211_12531"/>
<dbReference type="AlphaFoldDB" id="A9BBH2"/>
<accession>A9BBH2</accession>
<evidence type="ECO:0000313" key="1">
    <source>
        <dbReference type="EMBL" id="ABX09184.1"/>
    </source>
</evidence>
<gene>
    <name evidence="1" type="ordered locus">P9211_12531</name>
</gene>
<keyword evidence="2" id="KW-1185">Reference proteome</keyword>
<proteinExistence type="predicted"/>
<dbReference type="InterPro" id="IPR010260">
    <property type="entry name" value="AlpA"/>
</dbReference>
<name>A9BBH2_PROM4</name>
<dbReference type="Gene3D" id="1.10.238.160">
    <property type="match status" value="1"/>
</dbReference>
<dbReference type="Proteomes" id="UP000000788">
    <property type="component" value="Chromosome"/>
</dbReference>
<dbReference type="KEGG" id="pmj:P9211_12531"/>
<reference evidence="1 2" key="1">
    <citation type="journal article" date="2007" name="PLoS Genet.">
        <title>Patterns and implications of gene gain and loss in the evolution of Prochlorococcus.</title>
        <authorList>
            <person name="Kettler G.C."/>
            <person name="Martiny A.C."/>
            <person name="Huang K."/>
            <person name="Zucker J."/>
            <person name="Coleman M.L."/>
            <person name="Rodrigue S."/>
            <person name="Chen F."/>
            <person name="Lapidus A."/>
            <person name="Ferriera S."/>
            <person name="Johnson J."/>
            <person name="Steglich C."/>
            <person name="Church G.M."/>
            <person name="Richardson P."/>
            <person name="Chisholm S.W."/>
        </authorList>
    </citation>
    <scope>NUCLEOTIDE SEQUENCE [LARGE SCALE GENOMIC DNA]</scope>
    <source>
        <strain evidence="2">MIT 9211</strain>
    </source>
</reference>
<evidence type="ECO:0000313" key="2">
    <source>
        <dbReference type="Proteomes" id="UP000000788"/>
    </source>
</evidence>